<accession>A0A8X6L6B3</accession>
<keyword evidence="2" id="KW-1185">Reference proteome</keyword>
<dbReference type="AlphaFoldDB" id="A0A8X6L6B3"/>
<evidence type="ECO:0000313" key="1">
    <source>
        <dbReference type="EMBL" id="GFQ99320.1"/>
    </source>
</evidence>
<sequence>MTYHKGMIYQHAVPLKITVNCKYYVSILKHLQQDTSKKHYKLVRNLILHHGNAQPYVTTSVWQYLSKCNIKIMPHPPYSVDPQFLAVSDAEGEVLWKKV</sequence>
<organism evidence="1 2">
    <name type="scientific">Trichonephila clavata</name>
    <name type="common">Joro spider</name>
    <name type="synonym">Nephila clavata</name>
    <dbReference type="NCBI Taxonomy" id="2740835"/>
    <lineage>
        <taxon>Eukaryota</taxon>
        <taxon>Metazoa</taxon>
        <taxon>Ecdysozoa</taxon>
        <taxon>Arthropoda</taxon>
        <taxon>Chelicerata</taxon>
        <taxon>Arachnida</taxon>
        <taxon>Araneae</taxon>
        <taxon>Araneomorphae</taxon>
        <taxon>Entelegynae</taxon>
        <taxon>Araneoidea</taxon>
        <taxon>Nephilidae</taxon>
        <taxon>Trichonephila</taxon>
    </lineage>
</organism>
<dbReference type="EMBL" id="BMAO01024986">
    <property type="protein sequence ID" value="GFQ99320.1"/>
    <property type="molecule type" value="Genomic_DNA"/>
</dbReference>
<dbReference type="Gene3D" id="3.30.420.10">
    <property type="entry name" value="Ribonuclease H-like superfamily/Ribonuclease H"/>
    <property type="match status" value="1"/>
</dbReference>
<evidence type="ECO:0000313" key="2">
    <source>
        <dbReference type="Proteomes" id="UP000887116"/>
    </source>
</evidence>
<dbReference type="GO" id="GO:0003676">
    <property type="term" value="F:nucleic acid binding"/>
    <property type="evidence" value="ECO:0007669"/>
    <property type="project" value="InterPro"/>
</dbReference>
<dbReference type="InterPro" id="IPR036397">
    <property type="entry name" value="RNaseH_sf"/>
</dbReference>
<name>A0A8X6L6B3_TRICU</name>
<comment type="caution">
    <text evidence="1">The sequence shown here is derived from an EMBL/GenBank/DDBJ whole genome shotgun (WGS) entry which is preliminary data.</text>
</comment>
<protein>
    <recommendedName>
        <fullName evidence="3">Transposase</fullName>
    </recommendedName>
</protein>
<dbReference type="OrthoDB" id="10042427at2759"/>
<reference evidence="1" key="1">
    <citation type="submission" date="2020-07" db="EMBL/GenBank/DDBJ databases">
        <title>Multicomponent nature underlies the extraordinary mechanical properties of spider dragline silk.</title>
        <authorList>
            <person name="Kono N."/>
            <person name="Nakamura H."/>
            <person name="Mori M."/>
            <person name="Yoshida Y."/>
            <person name="Ohtoshi R."/>
            <person name="Malay A.D."/>
            <person name="Moran D.A.P."/>
            <person name="Tomita M."/>
            <person name="Numata K."/>
            <person name="Arakawa K."/>
        </authorList>
    </citation>
    <scope>NUCLEOTIDE SEQUENCE</scope>
</reference>
<proteinExistence type="predicted"/>
<dbReference type="Proteomes" id="UP000887116">
    <property type="component" value="Unassembled WGS sequence"/>
</dbReference>
<gene>
    <name evidence="1" type="ORF">TNCT_513651</name>
</gene>
<evidence type="ECO:0008006" key="3">
    <source>
        <dbReference type="Google" id="ProtNLM"/>
    </source>
</evidence>